<sequence length="205" mass="22722">MTNGILGTITAISFAISATLWASEDEYDYIETPVATQVADLLDDDRDGVINARDLCPDTPKGAEISNDGCANLIQEQEELALRVLFAHDSYEINPAFSDQIQTMADFLEKYKSASIQIQGHTSKVGPESYNFRLSEQRANAVQDELLYFGIAPERVSIIGFGESRLEDEGDDEVAHATNRRVTATVVGLNERVVEEWNIFSVIEK</sequence>
<proteinExistence type="predicted"/>
<evidence type="ECO:0000256" key="2">
    <source>
        <dbReference type="ARBA" id="ARBA00023136"/>
    </source>
</evidence>
<comment type="caution">
    <text evidence="6">The sequence shown here is derived from an EMBL/GenBank/DDBJ whole genome shotgun (WGS) entry which is preliminary data.</text>
</comment>
<evidence type="ECO:0000259" key="5">
    <source>
        <dbReference type="PROSITE" id="PS51123"/>
    </source>
</evidence>
<dbReference type="InterPro" id="IPR036737">
    <property type="entry name" value="OmpA-like_sf"/>
</dbReference>
<dbReference type="SUPFAM" id="SSF103647">
    <property type="entry name" value="TSP type-3 repeat"/>
    <property type="match status" value="1"/>
</dbReference>
<dbReference type="PRINTS" id="PR01021">
    <property type="entry name" value="OMPADOMAIN"/>
</dbReference>
<keyword evidence="7" id="KW-1185">Reference proteome</keyword>
<dbReference type="InterPro" id="IPR006664">
    <property type="entry name" value="OMP_bac"/>
</dbReference>
<gene>
    <name evidence="6" type="ORF">GCM10007938_04580</name>
</gene>
<dbReference type="InterPro" id="IPR028974">
    <property type="entry name" value="TSP_type-3_rpt"/>
</dbReference>
<dbReference type="Pfam" id="PF00691">
    <property type="entry name" value="OmpA"/>
    <property type="match status" value="1"/>
</dbReference>
<feature type="domain" description="OmpA-like" evidence="5">
    <location>
        <begin position="73"/>
        <end position="190"/>
    </location>
</feature>
<name>A0ABQ6EUL4_9VIBR</name>
<organism evidence="6 7">
    <name type="scientific">Vibrio zhanjiangensis</name>
    <dbReference type="NCBI Taxonomy" id="1046128"/>
    <lineage>
        <taxon>Bacteria</taxon>
        <taxon>Pseudomonadati</taxon>
        <taxon>Pseudomonadota</taxon>
        <taxon>Gammaproteobacteria</taxon>
        <taxon>Vibrionales</taxon>
        <taxon>Vibrionaceae</taxon>
        <taxon>Vibrio</taxon>
    </lineage>
</organism>
<dbReference type="InterPro" id="IPR006665">
    <property type="entry name" value="OmpA-like"/>
</dbReference>
<evidence type="ECO:0000313" key="7">
    <source>
        <dbReference type="Proteomes" id="UP001157138"/>
    </source>
</evidence>
<dbReference type="EMBL" id="BSPW01000010">
    <property type="protein sequence ID" value="GLT16682.1"/>
    <property type="molecule type" value="Genomic_DNA"/>
</dbReference>
<dbReference type="PROSITE" id="PS51123">
    <property type="entry name" value="OMPA_2"/>
    <property type="match status" value="1"/>
</dbReference>
<evidence type="ECO:0000313" key="6">
    <source>
        <dbReference type="EMBL" id="GLT16682.1"/>
    </source>
</evidence>
<evidence type="ECO:0000256" key="3">
    <source>
        <dbReference type="ARBA" id="ARBA00023237"/>
    </source>
</evidence>
<dbReference type="PANTHER" id="PTHR30329">
    <property type="entry name" value="STATOR ELEMENT OF FLAGELLAR MOTOR COMPLEX"/>
    <property type="match status" value="1"/>
</dbReference>
<accession>A0ABQ6EUL4</accession>
<dbReference type="Gene3D" id="3.30.1330.60">
    <property type="entry name" value="OmpA-like domain"/>
    <property type="match status" value="1"/>
</dbReference>
<evidence type="ECO:0000256" key="1">
    <source>
        <dbReference type="ARBA" id="ARBA00004442"/>
    </source>
</evidence>
<dbReference type="PANTHER" id="PTHR30329:SF21">
    <property type="entry name" value="LIPOPROTEIN YIAD-RELATED"/>
    <property type="match status" value="1"/>
</dbReference>
<reference evidence="7" key="1">
    <citation type="journal article" date="2019" name="Int. J. Syst. Evol. Microbiol.">
        <title>The Global Catalogue of Microorganisms (GCM) 10K type strain sequencing project: providing services to taxonomists for standard genome sequencing and annotation.</title>
        <authorList>
            <consortium name="The Broad Institute Genomics Platform"/>
            <consortium name="The Broad Institute Genome Sequencing Center for Infectious Disease"/>
            <person name="Wu L."/>
            <person name="Ma J."/>
        </authorList>
    </citation>
    <scope>NUCLEOTIDE SEQUENCE [LARGE SCALE GENOMIC DNA]</scope>
    <source>
        <strain evidence="7">NBRC 108723</strain>
    </source>
</reference>
<dbReference type="RefSeq" id="WP_284190606.1">
    <property type="nucleotide sequence ID" value="NZ_BSPW01000010.1"/>
</dbReference>
<dbReference type="SUPFAM" id="SSF103088">
    <property type="entry name" value="OmpA-like"/>
    <property type="match status" value="1"/>
</dbReference>
<dbReference type="Proteomes" id="UP001157138">
    <property type="component" value="Unassembled WGS sequence"/>
</dbReference>
<keyword evidence="2 4" id="KW-0472">Membrane</keyword>
<protein>
    <recommendedName>
        <fullName evidence="5">OmpA-like domain-containing protein</fullName>
    </recommendedName>
</protein>
<comment type="subcellular location">
    <subcellularLocation>
        <location evidence="1">Cell outer membrane</location>
    </subcellularLocation>
</comment>
<dbReference type="InterPro" id="IPR050330">
    <property type="entry name" value="Bact_OuterMem_StrucFunc"/>
</dbReference>
<evidence type="ECO:0000256" key="4">
    <source>
        <dbReference type="PROSITE-ProRule" id="PRU00473"/>
    </source>
</evidence>
<keyword evidence="3" id="KW-0998">Cell outer membrane</keyword>
<dbReference type="CDD" id="cd07185">
    <property type="entry name" value="OmpA_C-like"/>
    <property type="match status" value="1"/>
</dbReference>